<dbReference type="GO" id="GO:0005737">
    <property type="term" value="C:cytoplasm"/>
    <property type="evidence" value="ECO:0007669"/>
    <property type="project" value="TreeGrafter"/>
</dbReference>
<dbReference type="Proteomes" id="UP000030653">
    <property type="component" value="Unassembled WGS sequence"/>
</dbReference>
<dbReference type="AlphaFoldDB" id="M5FX34"/>
<feature type="domain" description="Thioredoxin-like fold" evidence="1">
    <location>
        <begin position="20"/>
        <end position="118"/>
    </location>
</feature>
<reference evidence="2 3" key="1">
    <citation type="journal article" date="2012" name="Science">
        <title>The Paleozoic origin of enzymatic lignin decomposition reconstructed from 31 fungal genomes.</title>
        <authorList>
            <person name="Floudas D."/>
            <person name="Binder M."/>
            <person name="Riley R."/>
            <person name="Barry K."/>
            <person name="Blanchette R.A."/>
            <person name="Henrissat B."/>
            <person name="Martinez A.T."/>
            <person name="Otillar R."/>
            <person name="Spatafora J.W."/>
            <person name="Yadav J.S."/>
            <person name="Aerts A."/>
            <person name="Benoit I."/>
            <person name="Boyd A."/>
            <person name="Carlson A."/>
            <person name="Copeland A."/>
            <person name="Coutinho P.M."/>
            <person name="de Vries R.P."/>
            <person name="Ferreira P."/>
            <person name="Findley K."/>
            <person name="Foster B."/>
            <person name="Gaskell J."/>
            <person name="Glotzer D."/>
            <person name="Gorecki P."/>
            <person name="Heitman J."/>
            <person name="Hesse C."/>
            <person name="Hori C."/>
            <person name="Igarashi K."/>
            <person name="Jurgens J.A."/>
            <person name="Kallen N."/>
            <person name="Kersten P."/>
            <person name="Kohler A."/>
            <person name="Kuees U."/>
            <person name="Kumar T.K.A."/>
            <person name="Kuo A."/>
            <person name="LaButti K."/>
            <person name="Larrondo L.F."/>
            <person name="Lindquist E."/>
            <person name="Ling A."/>
            <person name="Lombard V."/>
            <person name="Lucas S."/>
            <person name="Lundell T."/>
            <person name="Martin R."/>
            <person name="McLaughlin D.J."/>
            <person name="Morgenstern I."/>
            <person name="Morin E."/>
            <person name="Murat C."/>
            <person name="Nagy L.G."/>
            <person name="Nolan M."/>
            <person name="Ohm R.A."/>
            <person name="Patyshakuliyeva A."/>
            <person name="Rokas A."/>
            <person name="Ruiz-Duenas F.J."/>
            <person name="Sabat G."/>
            <person name="Salamov A."/>
            <person name="Samejima M."/>
            <person name="Schmutz J."/>
            <person name="Slot J.C."/>
            <person name="St John F."/>
            <person name="Stenlid J."/>
            <person name="Sun H."/>
            <person name="Sun S."/>
            <person name="Syed K."/>
            <person name="Tsang A."/>
            <person name="Wiebenga A."/>
            <person name="Young D."/>
            <person name="Pisabarro A."/>
            <person name="Eastwood D.C."/>
            <person name="Martin F."/>
            <person name="Cullen D."/>
            <person name="Grigoriev I.V."/>
            <person name="Hibbett D.S."/>
        </authorList>
    </citation>
    <scope>NUCLEOTIDE SEQUENCE [LARGE SCALE GENOMIC DNA]</scope>
    <source>
        <strain evidence="2 3">DJM-731 SS1</strain>
    </source>
</reference>
<dbReference type="OrthoDB" id="5809458at2759"/>
<dbReference type="InterPro" id="IPR050931">
    <property type="entry name" value="Mito_Protein_Transport_Metaxin"/>
</dbReference>
<gene>
    <name evidence="2" type="ORF">DACRYDRAFT_118813</name>
</gene>
<dbReference type="Pfam" id="PF17172">
    <property type="entry name" value="GST_N_4"/>
    <property type="match status" value="1"/>
</dbReference>
<dbReference type="OMA" id="RRIHDKY"/>
<evidence type="ECO:0000259" key="1">
    <source>
        <dbReference type="Pfam" id="PF17172"/>
    </source>
</evidence>
<dbReference type="EMBL" id="JH795874">
    <property type="protein sequence ID" value="EJT98031.1"/>
    <property type="molecule type" value="Genomic_DNA"/>
</dbReference>
<dbReference type="RefSeq" id="XP_040624929.1">
    <property type="nucleotide sequence ID" value="XM_040770662.1"/>
</dbReference>
<dbReference type="HOGENOM" id="CLU_044137_1_2_1"/>
<evidence type="ECO:0000313" key="2">
    <source>
        <dbReference type="EMBL" id="EJT98031.1"/>
    </source>
</evidence>
<sequence length="253" mass="28577">MPLKLHNFGEPPSIPKQSFFCQKLETYFRAAGYREYVTVASLPSGGPKGKLPFVTLEGGEKLADSHWAVRELVRRGMVRDLDAGLSEEQKMDTRVWQSYIEDTVFPANVVTRYGDDTNWATFVSEALGKIPFLARAPLAYVIRRGALGQLWARGTGRYTKPQIRELLDDAIRNIELKVGQHSGEGAWFVFSGEGPTSIDVVLYSWLVCVLCTGCNPVQREGVVRSERLRRWVFELTKLWFPEYEGILAVTGDR</sequence>
<accession>M5FX34</accession>
<dbReference type="InterPro" id="IPR012336">
    <property type="entry name" value="Thioredoxin-like_fold"/>
</dbReference>
<proteinExistence type="predicted"/>
<organism evidence="2 3">
    <name type="scientific">Dacryopinax primogenitus (strain DJM 731)</name>
    <name type="common">Brown rot fungus</name>
    <dbReference type="NCBI Taxonomy" id="1858805"/>
    <lineage>
        <taxon>Eukaryota</taxon>
        <taxon>Fungi</taxon>
        <taxon>Dikarya</taxon>
        <taxon>Basidiomycota</taxon>
        <taxon>Agaricomycotina</taxon>
        <taxon>Dacrymycetes</taxon>
        <taxon>Dacrymycetales</taxon>
        <taxon>Dacrymycetaceae</taxon>
        <taxon>Dacryopinax</taxon>
    </lineage>
</organism>
<dbReference type="PANTHER" id="PTHR12289">
    <property type="entry name" value="METAXIN RELATED"/>
    <property type="match status" value="1"/>
</dbReference>
<dbReference type="GeneID" id="63685724"/>
<protein>
    <recommendedName>
        <fullName evidence="1">Thioredoxin-like fold domain-containing protein</fullName>
    </recommendedName>
</protein>
<dbReference type="PANTHER" id="PTHR12289:SF41">
    <property type="entry name" value="FAILED AXON CONNECTIONS-RELATED"/>
    <property type="match status" value="1"/>
</dbReference>
<keyword evidence="3" id="KW-1185">Reference proteome</keyword>
<evidence type="ECO:0000313" key="3">
    <source>
        <dbReference type="Proteomes" id="UP000030653"/>
    </source>
</evidence>
<name>M5FX34_DACPD</name>